<feature type="domain" description="GGDEF" evidence="3">
    <location>
        <begin position="154"/>
        <end position="321"/>
    </location>
</feature>
<comment type="catalytic activity">
    <reaction evidence="2">
        <text>2 GTP = 3',3'-c-di-GMP + 2 diphosphate</text>
        <dbReference type="Rhea" id="RHEA:24898"/>
        <dbReference type="ChEBI" id="CHEBI:33019"/>
        <dbReference type="ChEBI" id="CHEBI:37565"/>
        <dbReference type="ChEBI" id="CHEBI:58805"/>
        <dbReference type="EC" id="2.7.7.65"/>
    </reaction>
</comment>
<reference evidence="4 5" key="1">
    <citation type="submission" date="2020-10" db="EMBL/GenBank/DDBJ databases">
        <title>High quality whole genome sequence of Pseudomonas poae PMA22.</title>
        <authorList>
            <person name="Hernandez J.G."/>
            <person name="Rodriguez P."/>
            <person name="Cuevas C."/>
            <person name="de la Calle F."/>
            <person name="Galan B."/>
            <person name="Garcia J.L."/>
        </authorList>
    </citation>
    <scope>NUCLEOTIDE SEQUENCE [LARGE SCALE GENOMIC DNA]</scope>
    <source>
        <strain evidence="4 5">PMA22</strain>
    </source>
</reference>
<evidence type="ECO:0000256" key="1">
    <source>
        <dbReference type="ARBA" id="ARBA00012528"/>
    </source>
</evidence>
<dbReference type="Pfam" id="PF00990">
    <property type="entry name" value="GGDEF"/>
    <property type="match status" value="1"/>
</dbReference>
<sequence length="764" mass="84685">MKLDKIIALKIEFDRELASQNITCKLHYKDDNQWKELGGPPPSSQVIQNLEKSISEVVAHHSPSSLTARYYLQTYNATVSLSFAKSPRLETRKKYRDLIERIQESASNAYRVSHHALTHLLAKEAFREELRTTLEKISGKQSSDIALQESKHTKILAVFALDIDYFKQVNDTWGHLYGDQVLKAFGRRLEKCATLIQAQSPDTLIHIGHPSGEEFLITISANAPRDQFVIWANQFRSSICDEILPSDDEWQWLSKSDNLSALTAPPTTERGVSTSIGIAFHSSISKADLSTDPTAELLDLADTALYRAKAAGRNQVILYDEILSSCGRILEQNPHTGVIAIDIGSNVGVLVGQEFKVFHPTFSGKMKFSVNDGRTTRTLGTYPRVESARITVFNSQPEISFAVIDSTDEVYLNLEPGCHLEAIPAGSIGHLLSNASKYFASPHDTLKTGDINSLQEFIASSTKEAFPFATVIRFTREPDYLKKYGTAALNKALAKLYRCAQSEFTHSNLIAILDTGSICIVGPDSNYSEKKISNIIKEINSDLPSLEVIAGICCNNDVTEWKELTNSKIDKKGIIELARFSASEKTKNQSNSIIHFTLNTTILILQELHKTQLLETAYTDFKRLVTLGVDAAPIYNLGGLLASGLGMPLKSLENYHAACQKDPTLTTYKTNYATAALKLDEVELGLKVLNTLTDADIENIYKAHPYGFFAYTALLAKAKLYNSPAFNESRFKLMAERAISLTEISGQLQSSTTAIQQAMTFPNN</sequence>
<dbReference type="InterPro" id="IPR000160">
    <property type="entry name" value="GGDEF_dom"/>
</dbReference>
<dbReference type="RefSeq" id="WP_197626835.1">
    <property type="nucleotide sequence ID" value="NZ_CP063073.1"/>
</dbReference>
<dbReference type="GO" id="GO:0043709">
    <property type="term" value="P:cell adhesion involved in single-species biofilm formation"/>
    <property type="evidence" value="ECO:0007669"/>
    <property type="project" value="TreeGrafter"/>
</dbReference>
<dbReference type="Proteomes" id="UP000594923">
    <property type="component" value="Chromosome"/>
</dbReference>
<evidence type="ECO:0000259" key="3">
    <source>
        <dbReference type="PROSITE" id="PS50887"/>
    </source>
</evidence>
<organism evidence="4 5">
    <name type="scientific">Pseudomonas poae</name>
    <dbReference type="NCBI Taxonomy" id="200451"/>
    <lineage>
        <taxon>Bacteria</taxon>
        <taxon>Pseudomonadati</taxon>
        <taxon>Pseudomonadota</taxon>
        <taxon>Gammaproteobacteria</taxon>
        <taxon>Pseudomonadales</taxon>
        <taxon>Pseudomonadaceae</taxon>
        <taxon>Pseudomonas</taxon>
    </lineage>
</organism>
<dbReference type="PANTHER" id="PTHR45138:SF9">
    <property type="entry name" value="DIGUANYLATE CYCLASE DGCM-RELATED"/>
    <property type="match status" value="1"/>
</dbReference>
<dbReference type="GO" id="GO:1902201">
    <property type="term" value="P:negative regulation of bacterial-type flagellum-dependent cell motility"/>
    <property type="evidence" value="ECO:0007669"/>
    <property type="project" value="TreeGrafter"/>
</dbReference>
<dbReference type="AlphaFoldDB" id="A0A7M1KGS1"/>
<dbReference type="Gene3D" id="3.30.70.270">
    <property type="match status" value="1"/>
</dbReference>
<accession>A0A7M1KGS1</accession>
<evidence type="ECO:0000313" key="5">
    <source>
        <dbReference type="Proteomes" id="UP000594923"/>
    </source>
</evidence>
<dbReference type="InterPro" id="IPR050469">
    <property type="entry name" value="Diguanylate_Cyclase"/>
</dbReference>
<dbReference type="SUPFAM" id="SSF48452">
    <property type="entry name" value="TPR-like"/>
    <property type="match status" value="1"/>
</dbReference>
<dbReference type="PROSITE" id="PS50887">
    <property type="entry name" value="GGDEF"/>
    <property type="match status" value="1"/>
</dbReference>
<dbReference type="SMART" id="SM00267">
    <property type="entry name" value="GGDEF"/>
    <property type="match status" value="1"/>
</dbReference>
<name>A0A7M1KGS1_9PSED</name>
<gene>
    <name evidence="4" type="ORF">IMF22_29030</name>
</gene>
<protein>
    <recommendedName>
        <fullName evidence="1">diguanylate cyclase</fullName>
        <ecNumber evidence="1">2.7.7.65</ecNumber>
    </recommendedName>
</protein>
<dbReference type="NCBIfam" id="TIGR00254">
    <property type="entry name" value="GGDEF"/>
    <property type="match status" value="1"/>
</dbReference>
<dbReference type="EMBL" id="CP063073">
    <property type="protein sequence ID" value="QOQ75457.1"/>
    <property type="molecule type" value="Genomic_DNA"/>
</dbReference>
<proteinExistence type="predicted"/>
<dbReference type="PANTHER" id="PTHR45138">
    <property type="entry name" value="REGULATORY COMPONENTS OF SENSORY TRANSDUCTION SYSTEM"/>
    <property type="match status" value="1"/>
</dbReference>
<dbReference type="GO" id="GO:0005886">
    <property type="term" value="C:plasma membrane"/>
    <property type="evidence" value="ECO:0007669"/>
    <property type="project" value="TreeGrafter"/>
</dbReference>
<evidence type="ECO:0000313" key="4">
    <source>
        <dbReference type="EMBL" id="QOQ75457.1"/>
    </source>
</evidence>
<evidence type="ECO:0000256" key="2">
    <source>
        <dbReference type="ARBA" id="ARBA00034247"/>
    </source>
</evidence>
<dbReference type="InterPro" id="IPR029787">
    <property type="entry name" value="Nucleotide_cyclase"/>
</dbReference>
<dbReference type="GO" id="GO:0052621">
    <property type="term" value="F:diguanylate cyclase activity"/>
    <property type="evidence" value="ECO:0007669"/>
    <property type="project" value="UniProtKB-EC"/>
</dbReference>
<dbReference type="CDD" id="cd01949">
    <property type="entry name" value="GGDEF"/>
    <property type="match status" value="1"/>
</dbReference>
<dbReference type="EC" id="2.7.7.65" evidence="1"/>
<dbReference type="SUPFAM" id="SSF55073">
    <property type="entry name" value="Nucleotide cyclase"/>
    <property type="match status" value="1"/>
</dbReference>
<dbReference type="InterPro" id="IPR043128">
    <property type="entry name" value="Rev_trsase/Diguanyl_cyclase"/>
</dbReference>
<dbReference type="InterPro" id="IPR011990">
    <property type="entry name" value="TPR-like_helical_dom_sf"/>
</dbReference>